<dbReference type="GO" id="GO:0005525">
    <property type="term" value="F:GTP binding"/>
    <property type="evidence" value="ECO:0007669"/>
    <property type="project" value="InterPro"/>
</dbReference>
<keyword evidence="1" id="KW-0175">Coiled coil</keyword>
<feature type="domain" description="G" evidence="2">
    <location>
        <begin position="35"/>
        <end position="178"/>
    </location>
</feature>
<dbReference type="InterPro" id="IPR027417">
    <property type="entry name" value="P-loop_NTPase"/>
</dbReference>
<dbReference type="AlphaFoldDB" id="A0A1D8U0P1"/>
<feature type="coiled-coil region" evidence="1">
    <location>
        <begin position="520"/>
        <end position="575"/>
    </location>
</feature>
<sequence>MYFQLKPPSISKIRAKFIIEKLGNYPRNIDNINLFFTGRTGAGKTTLSNRLLGSDYFLSTGHQDCTKEINLIEFPIGLKCFDTPGVCSDELLENYNRVALGINQIEDCPIVEDLTLARYRENCSAPQEENLSISEFVNLEFQPDLIYYLIAPEKLFTRGDRQYLRDLLKVHQNVIYVFNMFVNKQTGMSYFAKDANIQDTATQILKVHHKVLGQHSQPVIIGLNCFTGEGISDLLHQSYIMLKGNKGKLFQELIQYQQQKTPDEYVNQVKQELIRLYAHGACQRATGSDTCDQPLHLLSYSLFDFLVSLPIQSDQDDNSIAEQVNKIVSDVFDNPIFEKRSESLEDKFEYLIRTKEYIFTERIEYFNQLIKTSVFDIQKQAYDLRNQEVEEWEIEKESVKQKLDEDWDSILAIIQKLDKLNTLLESLNQEIEELIDEYNPRIDANNSRYLDISSRRHNFNSRFDRWKDRLDKYNANIDRINRSSSRLTYESKRSLDRESDYLEQERSSIKSEDSYIESLEAEYQKNVECLKEEKATIQTKIDQRDAKKEEYGRQKKLLLNKLKEYNLLKKNAQDDSKFWFEVIKYFNDELSAIDDKIEQRIEEINLHIQEIRNPLSKDYLEKFTTIEDAIDELQELINRCLDEMAVFENQIFTFNQELNYCIFKVNINKRVTQVLQKTTEHYFDETGQFEYRFSHYHYFGKHGITVLLALTTMIFFDIAQDYDFFYSDLLQKVENLGSFPENPTEAQIYNLLSCNYSLLFEPAFDNKIKQAVMTN</sequence>
<dbReference type="SUPFAM" id="SSF52540">
    <property type="entry name" value="P-loop containing nucleoside triphosphate hydrolases"/>
    <property type="match status" value="1"/>
</dbReference>
<dbReference type="Proteomes" id="UP000177870">
    <property type="component" value="Chromosome"/>
</dbReference>
<dbReference type="RefSeq" id="WP_070395785.1">
    <property type="nucleotide sequence ID" value="NZ_CP017599.1"/>
</dbReference>
<dbReference type="OrthoDB" id="5477554at2"/>
<dbReference type="InterPro" id="IPR006073">
    <property type="entry name" value="GTP-bd"/>
</dbReference>
<evidence type="ECO:0000313" key="4">
    <source>
        <dbReference type="Proteomes" id="UP000177870"/>
    </source>
</evidence>
<dbReference type="Gene3D" id="3.40.50.300">
    <property type="entry name" value="P-loop containing nucleotide triphosphate hydrolases"/>
    <property type="match status" value="1"/>
</dbReference>
<dbReference type="CDD" id="cd00882">
    <property type="entry name" value="Ras_like_GTPase"/>
    <property type="match status" value="1"/>
</dbReference>
<accession>A0A1D8U0P1</accession>
<name>A0A1D8U0P1_9CYAN</name>
<organism evidence="3 4">
    <name type="scientific">Moorena producens PAL-8-15-08-1</name>
    <dbReference type="NCBI Taxonomy" id="1458985"/>
    <lineage>
        <taxon>Bacteria</taxon>
        <taxon>Bacillati</taxon>
        <taxon>Cyanobacteriota</taxon>
        <taxon>Cyanophyceae</taxon>
        <taxon>Coleofasciculales</taxon>
        <taxon>Coleofasciculaceae</taxon>
        <taxon>Moorena</taxon>
    </lineage>
</organism>
<reference evidence="4" key="1">
    <citation type="submission" date="2016-10" db="EMBL/GenBank/DDBJ databases">
        <title>Comparative genomics uncovers the prolific and rare metabolic potential of the cyanobacterial genus Moorea.</title>
        <authorList>
            <person name="Leao T."/>
            <person name="Castelao G."/>
            <person name="Korobeynikov A."/>
            <person name="Monroe E.A."/>
            <person name="Podell S."/>
            <person name="Glukhov E."/>
            <person name="Allen E."/>
            <person name="Gerwick W.H."/>
            <person name="Gerwick L."/>
        </authorList>
    </citation>
    <scope>NUCLEOTIDE SEQUENCE [LARGE SCALE GENOMIC DNA]</scope>
    <source>
        <strain evidence="4">PAL-8-15-08-1</strain>
    </source>
</reference>
<proteinExistence type="predicted"/>
<feature type="coiled-coil region" evidence="1">
    <location>
        <begin position="382"/>
        <end position="437"/>
    </location>
</feature>
<protein>
    <recommendedName>
        <fullName evidence="2">G domain-containing protein</fullName>
    </recommendedName>
</protein>
<dbReference type="STRING" id="1458985.BJP34_31725"/>
<evidence type="ECO:0000313" key="3">
    <source>
        <dbReference type="EMBL" id="AOX03405.1"/>
    </source>
</evidence>
<dbReference type="EMBL" id="CP017599">
    <property type="protein sequence ID" value="AOX03405.1"/>
    <property type="molecule type" value="Genomic_DNA"/>
</dbReference>
<gene>
    <name evidence="3" type="ORF">BJP34_31725</name>
</gene>
<evidence type="ECO:0000256" key="1">
    <source>
        <dbReference type="SAM" id="Coils"/>
    </source>
</evidence>
<evidence type="ECO:0000259" key="2">
    <source>
        <dbReference type="Pfam" id="PF01926"/>
    </source>
</evidence>
<dbReference type="Pfam" id="PF01926">
    <property type="entry name" value="MMR_HSR1"/>
    <property type="match status" value="1"/>
</dbReference>
<dbReference type="KEGG" id="mpro:BJP34_31725"/>